<feature type="region of interest" description="Disordered" evidence="2">
    <location>
        <begin position="923"/>
        <end position="945"/>
    </location>
</feature>
<feature type="compositionally biased region" description="Polar residues" evidence="2">
    <location>
        <begin position="923"/>
        <end position="939"/>
    </location>
</feature>
<sequence>MVIKKTPWALDKALLNKVPPAVVPPVVAKPLGKTIGNVVAGSDKALLNKKPMSTPIMPSVSSVVKLPSATKPPTPNADELKAAESAGISKIMKDPLLSDGQKLNRVNDLLKITRQGSGAPDNGGGGIMGAIKGVGGALLNVAGKAAEIPVLKQVTEGLGYYNRFIYAASEGAVKIVAQKTWGPLIAAEQAVGISKSHIDDLKQQQKWLDENRFGFNEFGHHIMDKQYSLFGTDPEHNFISTGIDWLDTATNVGLSIATDPMTRTGVGAHANMGFSGRASLVADLTTESMIMKYPVLAEAGVADKILRFGAAGVPKAVREGEGIALGLRYAGVILPHTSGLEVGFANTFGRARAALGDVIYSTNARKGLMGLAAAGDVITPKSLRGLREVGAGRALDLPIETIQKNILKYSADRFAKGELATAANKFNQDLIPLIKRQRELIGIGVRNRVKGLGGAAVRDTAAHNLYRYIEMSEADLVLQPISEELKQLARDTKVWQNNVRDAVNQKITKFGQDYNVNTRDIGFIDDYIFHKMAPDAKSWMRSQAGLDAQKANLFQTADLSLKDIKDPTGPMMFRKLRAPQINPDTGERVVSEFLGVPLETAEMATIEGLNKISMQKLGFNWFETEFTSIAESYSYSMAKASGRTAFARRAMDYGSDFIKPLIKVTIPDAGLVTKLEEAYSYVSKIQSKLRDRVQLNKKLTKDYIKTTTDSARNFLSGEYKRKALTTAEITTLNRKLDELLFKLTDANRVAGTMTATARGEFSTLHSVLLDEVTNLRAALDNPDRYAAVQELRTIYTQMYPNHNPKLLDLKSPEWLAEKIMNGRGIPAAREIRSINAQMKELRNVIDSTPVGAEYDAVRANLESEFYDLEAQETAFTMLSEVRADATYASDGLVYGAAEDLIPLPPEAGDFKIFRTKPIDGSFDTSPSSVAMHAPTSTRTEMGPSNVIDLRDGPAFSGLFRHDGIIAGIADSLEQRGILEEANQMRQAAQHLDATGNMGPFAVLDQTMPEVAELVRVVHNHGVTAGYEMGEDAILNAFTDVDDMLRLFGQTLDQTSEEIDVFAREIMDGALGHYAQNNMQLGEAGLLVPQRWIDEGVDGLEGEWAVLMPNEFTIPSGDRRPTTNPSARVQQVVDNKFVSDIRSGVHEQASLDASMAKSMKEEEIINLENAQITSAEARQNIKQLAGQKGGLTRAQNARATRAEKAREQLMLTNSVDIELNGVKQTITREQAQTTLVAKQKKLENAYIQLDKKIDAIYAAQGVPRTGTRGAAGPAAVTNYKERIAMLMDDAKVLKTWSNTTGVALQKDIQDMRMLMGSVPRSGATAGETSTWVRKVDRTLSSMGGIQDPAVKSAYERVTTMLHADEAQLARLEGVALPAVEMALKDAKSGWLGRMIETTEKGWEEISGLGVQMPEELLAHWKPNLNRLKTDFGTKYIYELYKQTSNFFKVFATSTVGFVTRNGLSATWMNAMNGVDLANVTDGFEAARAIGVGSRDAEHWWQHAGWEEFLAKKGPERELYETAWKATETSGRGIADDFGGLRFGQTLGQKFTNNPYTRFYQRKNEFIERAVRMPMALDSLRKGKTFDQTVSRIVTYHFDYSDLSPLDEAAKKLVPFWIWTSRNVPLQIVNQWTNPAAYTVTDKIQKMSPVGNDIIMPKWIADWNPIALGGPNGEGGQWVLTPDLPITRLDQQLRQIASPQGLVGQLNPIIKVPLEFIAGKQLGIDVGPFQPLKQTTEGAKGLDKALLAPLAKVMGGDAWVKTNAKGETILDPRVAYAFQNAMPVLAQMNRVTGGVTGGKSSYSERQLGNIANWFGIPVRYVGPQQQESEAVARQFDIATMFQDLVNSGKMLSQKDLKIFLDYVAKNPKGLTP</sequence>
<feature type="coiled-coil region" evidence="1">
    <location>
        <begin position="1159"/>
        <end position="1186"/>
    </location>
</feature>
<proteinExistence type="predicted"/>
<evidence type="ECO:0000256" key="1">
    <source>
        <dbReference type="SAM" id="Coils"/>
    </source>
</evidence>
<protein>
    <submittedName>
        <fullName evidence="3">Unannotated protein</fullName>
    </submittedName>
</protein>
<name>A0A6J7BRG0_9ZZZZ</name>
<reference evidence="3" key="1">
    <citation type="submission" date="2020-05" db="EMBL/GenBank/DDBJ databases">
        <authorList>
            <person name="Chiriac C."/>
            <person name="Salcher M."/>
            <person name="Ghai R."/>
            <person name="Kavagutti S V."/>
        </authorList>
    </citation>
    <scope>NUCLEOTIDE SEQUENCE</scope>
</reference>
<organism evidence="3">
    <name type="scientific">freshwater metagenome</name>
    <dbReference type="NCBI Taxonomy" id="449393"/>
    <lineage>
        <taxon>unclassified sequences</taxon>
        <taxon>metagenomes</taxon>
        <taxon>ecological metagenomes</taxon>
    </lineage>
</organism>
<evidence type="ECO:0000256" key="2">
    <source>
        <dbReference type="SAM" id="MobiDB-lite"/>
    </source>
</evidence>
<accession>A0A6J7BRG0</accession>
<keyword evidence="1" id="KW-0175">Coiled coil</keyword>
<dbReference type="EMBL" id="CAFBIX010000019">
    <property type="protein sequence ID" value="CAB4847594.1"/>
    <property type="molecule type" value="Genomic_DNA"/>
</dbReference>
<evidence type="ECO:0000313" key="3">
    <source>
        <dbReference type="EMBL" id="CAB4847594.1"/>
    </source>
</evidence>
<gene>
    <name evidence="3" type="ORF">UFOPK3278_00629</name>
</gene>